<dbReference type="AlphaFoldDB" id="A0A564Y914"/>
<protein>
    <submittedName>
        <fullName evidence="1">Uncharacterized protein</fullName>
    </submittedName>
</protein>
<organism evidence="1 2">
    <name type="scientific">Hymenolepis diminuta</name>
    <name type="common">Rat tapeworm</name>
    <dbReference type="NCBI Taxonomy" id="6216"/>
    <lineage>
        <taxon>Eukaryota</taxon>
        <taxon>Metazoa</taxon>
        <taxon>Spiralia</taxon>
        <taxon>Lophotrochozoa</taxon>
        <taxon>Platyhelminthes</taxon>
        <taxon>Cestoda</taxon>
        <taxon>Eucestoda</taxon>
        <taxon>Cyclophyllidea</taxon>
        <taxon>Hymenolepididae</taxon>
        <taxon>Hymenolepis</taxon>
    </lineage>
</organism>
<feature type="non-terminal residue" evidence="1">
    <location>
        <position position="109"/>
    </location>
</feature>
<name>A0A564Y914_HYMDI</name>
<accession>A0A564Y914</accession>
<evidence type="ECO:0000313" key="1">
    <source>
        <dbReference type="EMBL" id="VUZ43459.1"/>
    </source>
</evidence>
<proteinExistence type="predicted"/>
<sequence>MIQLLKCLEHSNLPDHQIKETITEDTDGIFRYLLKGDVLMDDNALLLPMLRGFLDGNPVVRVMFSQFGGLEISGRIRYISQNQNATEILKIKGVWMEKEYEDGGNPLAV</sequence>
<evidence type="ECO:0000313" key="2">
    <source>
        <dbReference type="Proteomes" id="UP000321570"/>
    </source>
</evidence>
<dbReference type="EMBL" id="CABIJS010000111">
    <property type="protein sequence ID" value="VUZ43459.1"/>
    <property type="molecule type" value="Genomic_DNA"/>
</dbReference>
<reference evidence="1 2" key="1">
    <citation type="submission" date="2019-07" db="EMBL/GenBank/DDBJ databases">
        <authorList>
            <person name="Jastrzebski P J."/>
            <person name="Paukszto L."/>
            <person name="Jastrzebski P J."/>
        </authorList>
    </citation>
    <scope>NUCLEOTIDE SEQUENCE [LARGE SCALE GENOMIC DNA]</scope>
    <source>
        <strain evidence="1 2">WMS-il1</strain>
    </source>
</reference>
<gene>
    <name evidence="1" type="ORF">WMSIL1_LOCUS3697</name>
</gene>
<dbReference type="Proteomes" id="UP000321570">
    <property type="component" value="Unassembled WGS sequence"/>
</dbReference>
<keyword evidence="2" id="KW-1185">Reference proteome</keyword>